<dbReference type="SUPFAM" id="SSF54211">
    <property type="entry name" value="Ribosomal protein S5 domain 2-like"/>
    <property type="match status" value="1"/>
</dbReference>
<keyword evidence="2 7" id="KW-0689">Ribosomal protein</keyword>
<evidence type="ECO:0000256" key="2">
    <source>
        <dbReference type="ARBA" id="ARBA00022980"/>
    </source>
</evidence>
<name>A0A4P2VKF4_9ARCH</name>
<evidence type="ECO:0000256" key="3">
    <source>
        <dbReference type="ARBA" id="ARBA00023274"/>
    </source>
</evidence>
<evidence type="ECO:0000256" key="8">
    <source>
        <dbReference type="RuleBase" id="RU003823"/>
    </source>
</evidence>
<evidence type="ECO:0000313" key="10">
    <source>
        <dbReference type="EMBL" id="BBE41718.1"/>
    </source>
</evidence>
<dbReference type="GO" id="GO:0003723">
    <property type="term" value="F:RNA binding"/>
    <property type="evidence" value="ECO:0007669"/>
    <property type="project" value="InterPro"/>
</dbReference>
<protein>
    <recommendedName>
        <fullName evidence="5">Small ribosomal subunit protein uS5</fullName>
    </recommendedName>
    <alternativeName>
        <fullName evidence="6">30S ribosomal protein S5</fullName>
    </alternativeName>
</protein>
<dbReference type="GO" id="GO:0022627">
    <property type="term" value="C:cytosolic small ribosomal subunit"/>
    <property type="evidence" value="ECO:0007669"/>
    <property type="project" value="TreeGrafter"/>
</dbReference>
<dbReference type="GO" id="GO:0006412">
    <property type="term" value="P:translation"/>
    <property type="evidence" value="ECO:0007669"/>
    <property type="project" value="InterPro"/>
</dbReference>
<comment type="subunit">
    <text evidence="4">Part of the 30S ribosomal subunit. Contacts protein S4.</text>
</comment>
<dbReference type="InterPro" id="IPR020568">
    <property type="entry name" value="Ribosomal_Su5_D2-typ_SF"/>
</dbReference>
<accession>A0A4P2VKF4</accession>
<dbReference type="Proteomes" id="UP000509448">
    <property type="component" value="Chromosome"/>
</dbReference>
<keyword evidence="11" id="KW-1185">Reference proteome</keyword>
<comment type="similarity">
    <text evidence="1 8">Belongs to the universal ribosomal protein uS5 family.</text>
</comment>
<dbReference type="InterPro" id="IPR000851">
    <property type="entry name" value="Ribosomal_uS5"/>
</dbReference>
<dbReference type="PROSITE" id="PS50881">
    <property type="entry name" value="S5_DSRBD"/>
    <property type="match status" value="1"/>
</dbReference>
<dbReference type="GO" id="GO:0003735">
    <property type="term" value="F:structural constituent of ribosome"/>
    <property type="evidence" value="ECO:0007669"/>
    <property type="project" value="UniProtKB-UniRule"/>
</dbReference>
<keyword evidence="3 7" id="KW-0687">Ribonucleoprotein</keyword>
<evidence type="ECO:0000256" key="4">
    <source>
        <dbReference type="ARBA" id="ARBA00025844"/>
    </source>
</evidence>
<organism evidence="10 11">
    <name type="scientific">Conexivisphaera calida</name>
    <dbReference type="NCBI Taxonomy" id="1874277"/>
    <lineage>
        <taxon>Archaea</taxon>
        <taxon>Nitrososphaerota</taxon>
        <taxon>Conexivisphaeria</taxon>
        <taxon>Conexivisphaerales</taxon>
        <taxon>Conexivisphaeraceae</taxon>
        <taxon>Conexivisphaera</taxon>
    </lineage>
</organism>
<dbReference type="InterPro" id="IPR005711">
    <property type="entry name" value="Ribosomal_uS5_euk/arc"/>
</dbReference>
<evidence type="ECO:0000256" key="1">
    <source>
        <dbReference type="ARBA" id="ARBA00008945"/>
    </source>
</evidence>
<dbReference type="PANTHER" id="PTHR13718:SF4">
    <property type="entry name" value="40S RIBOSOMAL PROTEIN S2"/>
    <property type="match status" value="1"/>
</dbReference>
<evidence type="ECO:0000256" key="5">
    <source>
        <dbReference type="ARBA" id="ARBA00035255"/>
    </source>
</evidence>
<evidence type="ECO:0000256" key="7">
    <source>
        <dbReference type="PROSITE-ProRule" id="PRU00268"/>
    </source>
</evidence>
<sequence>MQEGKLTSLSEIFEAGLRVKEAEIVRKLLPDLKQEVLGIRIVQKQTESGEVTRFSAIVAVGSPGWLGLGHAKAYQMRDAIDKATNVAMLNIVPVHLGCGSWECRCGRPHSVPYKLVGKAGSVTVEIIPGPRGLGLVADDVVKKLLALAGLQDAWTRSFGMTSTLLSKAQAVYNAFRDMHAYSDLRRFES</sequence>
<proteinExistence type="inferred from homology"/>
<dbReference type="KEGG" id="ccai:NAS2_0326"/>
<dbReference type="EMBL" id="AP018732">
    <property type="protein sequence ID" value="BBE41718.1"/>
    <property type="molecule type" value="Genomic_DNA"/>
</dbReference>
<dbReference type="Gene3D" id="3.30.160.20">
    <property type="match status" value="1"/>
</dbReference>
<reference evidence="10 11" key="1">
    <citation type="journal article" date="2019" name="ISME J.">
        <title>Isolation and characterization of a thermophilic sulfur- and iron-reducing thaumarchaeote from a terrestrial acidic hot spring.</title>
        <authorList>
            <person name="Kato S."/>
            <person name="Itoh T."/>
            <person name="Yuki M."/>
            <person name="Nagamori M."/>
            <person name="Ohnishi M."/>
            <person name="Uematsu K."/>
            <person name="Suzuki K."/>
            <person name="Takashina T."/>
            <person name="Ohkuma M."/>
        </authorList>
    </citation>
    <scope>NUCLEOTIDE SEQUENCE [LARGE SCALE GENOMIC DNA]</scope>
    <source>
        <strain evidence="10 11">NAS-02</strain>
    </source>
</reference>
<dbReference type="InterPro" id="IPR014721">
    <property type="entry name" value="Ribsml_uS5_D2-typ_fold_subgr"/>
</dbReference>
<gene>
    <name evidence="10" type="ORF">NAS2_0326</name>
</gene>
<dbReference type="PANTHER" id="PTHR13718">
    <property type="entry name" value="RIBOSOMAL S SUBUNIT"/>
    <property type="match status" value="1"/>
</dbReference>
<dbReference type="SUPFAM" id="SSF54768">
    <property type="entry name" value="dsRNA-binding domain-like"/>
    <property type="match status" value="1"/>
</dbReference>
<dbReference type="AlphaFoldDB" id="A0A4P2VKF4"/>
<dbReference type="Pfam" id="PF00333">
    <property type="entry name" value="Ribosomal_S5"/>
    <property type="match status" value="1"/>
</dbReference>
<dbReference type="Gene3D" id="3.30.230.10">
    <property type="match status" value="1"/>
</dbReference>
<feature type="domain" description="S5 DRBM" evidence="9">
    <location>
        <begin position="32"/>
        <end position="94"/>
    </location>
</feature>
<evidence type="ECO:0000256" key="6">
    <source>
        <dbReference type="ARBA" id="ARBA00035519"/>
    </source>
</evidence>
<dbReference type="InterPro" id="IPR013810">
    <property type="entry name" value="Ribosomal_uS5_N"/>
</dbReference>
<dbReference type="InterPro" id="IPR005324">
    <property type="entry name" value="Ribosomal_uS5_C"/>
</dbReference>
<dbReference type="Pfam" id="PF03719">
    <property type="entry name" value="Ribosomal_S5_C"/>
    <property type="match status" value="1"/>
</dbReference>
<dbReference type="FunFam" id="3.30.230.10:FF:000004">
    <property type="entry name" value="40S ribosomal protein S2"/>
    <property type="match status" value="1"/>
</dbReference>
<dbReference type="NCBIfam" id="TIGR01020">
    <property type="entry name" value="uS5_euk_arch"/>
    <property type="match status" value="1"/>
</dbReference>
<evidence type="ECO:0000313" key="11">
    <source>
        <dbReference type="Proteomes" id="UP000509448"/>
    </source>
</evidence>
<evidence type="ECO:0000259" key="9">
    <source>
        <dbReference type="PROSITE" id="PS50881"/>
    </source>
</evidence>